<organism evidence="8 9">
    <name type="scientific">Tamilnaduibacter salinus</name>
    <dbReference type="NCBI Taxonomy" id="1484056"/>
    <lineage>
        <taxon>Bacteria</taxon>
        <taxon>Pseudomonadati</taxon>
        <taxon>Pseudomonadota</taxon>
        <taxon>Gammaproteobacteria</taxon>
        <taxon>Pseudomonadales</taxon>
        <taxon>Marinobacteraceae</taxon>
        <taxon>Tamilnaduibacter</taxon>
    </lineage>
</organism>
<accession>A0A2A2I0R6</accession>
<dbReference type="InterPro" id="IPR051258">
    <property type="entry name" value="Diverse_Substrate_Transporter"/>
</dbReference>
<dbReference type="PANTHER" id="PTHR42920">
    <property type="entry name" value="OS03G0707200 PROTEIN-RELATED"/>
    <property type="match status" value="1"/>
</dbReference>
<evidence type="ECO:0000256" key="3">
    <source>
        <dbReference type="ARBA" id="ARBA00022692"/>
    </source>
</evidence>
<comment type="caution">
    <text evidence="8">The sequence shown here is derived from an EMBL/GenBank/DDBJ whole genome shotgun (WGS) entry which is preliminary data.</text>
</comment>
<evidence type="ECO:0000256" key="5">
    <source>
        <dbReference type="ARBA" id="ARBA00023136"/>
    </source>
</evidence>
<comment type="subcellular location">
    <subcellularLocation>
        <location evidence="1">Cell membrane</location>
        <topology evidence="1">Multi-pass membrane protein</topology>
    </subcellularLocation>
</comment>
<evidence type="ECO:0000256" key="6">
    <source>
        <dbReference type="SAM" id="Phobius"/>
    </source>
</evidence>
<name>A0A2A2I0R6_9GAMM</name>
<keyword evidence="9" id="KW-1185">Reference proteome</keyword>
<keyword evidence="3 6" id="KW-0812">Transmembrane</keyword>
<evidence type="ECO:0000259" key="7">
    <source>
        <dbReference type="Pfam" id="PF00892"/>
    </source>
</evidence>
<dbReference type="GO" id="GO:0005886">
    <property type="term" value="C:plasma membrane"/>
    <property type="evidence" value="ECO:0007669"/>
    <property type="project" value="UniProtKB-SubCell"/>
</dbReference>
<dbReference type="AlphaFoldDB" id="A0A2A2I0R6"/>
<protein>
    <submittedName>
        <fullName evidence="8">EamA family transporter</fullName>
    </submittedName>
</protein>
<dbReference type="SUPFAM" id="SSF103481">
    <property type="entry name" value="Multidrug resistance efflux transporter EmrE"/>
    <property type="match status" value="2"/>
</dbReference>
<keyword evidence="4 6" id="KW-1133">Transmembrane helix</keyword>
<feature type="transmembrane region" description="Helical" evidence="6">
    <location>
        <begin position="284"/>
        <end position="301"/>
    </location>
</feature>
<dbReference type="PANTHER" id="PTHR42920:SF11">
    <property type="entry name" value="INNER MEMBRANE PROTEIN YTFF"/>
    <property type="match status" value="1"/>
</dbReference>
<feature type="transmembrane region" description="Helical" evidence="6">
    <location>
        <begin position="106"/>
        <end position="127"/>
    </location>
</feature>
<dbReference type="EMBL" id="NMPM01000098">
    <property type="protein sequence ID" value="PAV24874.1"/>
    <property type="molecule type" value="Genomic_DNA"/>
</dbReference>
<sequence>MRRRPGDMSFQRQRALAITGLVMTTLFWGGNALVARATAETIPPLALSFWRWFIPCIYLLPFTIRAFYRYRHTLRQSRLKVLLLALFSVGAYNTILYLAAQSTTAINIALVAATMPLMIVLLSALILRVLPGGWPWLGLISALAGVLTILSQASADRILSITFNPGDVLMVLSITCWALYSVLLKRWPLAIPPFPLLCILITLGVPMILPFYLWELAREGGFALNTGTVGALLYVGTLPSVAAYSLWINGLREMGPGTAGLFAYLIPVFTALIAVPVLGESIELYHAIGGALVLIGLIAASRQQATIRG</sequence>
<feature type="transmembrane region" description="Helical" evidence="6">
    <location>
        <begin position="194"/>
        <end position="214"/>
    </location>
</feature>
<feature type="transmembrane region" description="Helical" evidence="6">
    <location>
        <begin position="49"/>
        <end position="68"/>
    </location>
</feature>
<keyword evidence="2" id="KW-1003">Cell membrane</keyword>
<keyword evidence="5 6" id="KW-0472">Membrane</keyword>
<evidence type="ECO:0000256" key="4">
    <source>
        <dbReference type="ARBA" id="ARBA00022989"/>
    </source>
</evidence>
<feature type="transmembrane region" description="Helical" evidence="6">
    <location>
        <begin position="134"/>
        <end position="155"/>
    </location>
</feature>
<evidence type="ECO:0000313" key="8">
    <source>
        <dbReference type="EMBL" id="PAV24874.1"/>
    </source>
</evidence>
<feature type="transmembrane region" description="Helical" evidence="6">
    <location>
        <begin position="259"/>
        <end position="278"/>
    </location>
</feature>
<evidence type="ECO:0000256" key="1">
    <source>
        <dbReference type="ARBA" id="ARBA00004651"/>
    </source>
</evidence>
<proteinExistence type="predicted"/>
<evidence type="ECO:0000313" key="9">
    <source>
        <dbReference type="Proteomes" id="UP000218332"/>
    </source>
</evidence>
<dbReference type="Proteomes" id="UP000218332">
    <property type="component" value="Unassembled WGS sequence"/>
</dbReference>
<gene>
    <name evidence="8" type="ORF">CF392_13965</name>
</gene>
<feature type="transmembrane region" description="Helical" evidence="6">
    <location>
        <begin position="226"/>
        <end position="247"/>
    </location>
</feature>
<evidence type="ECO:0000256" key="2">
    <source>
        <dbReference type="ARBA" id="ARBA00022475"/>
    </source>
</evidence>
<dbReference type="InterPro" id="IPR037185">
    <property type="entry name" value="EmrE-like"/>
</dbReference>
<feature type="domain" description="EamA" evidence="7">
    <location>
        <begin position="165"/>
        <end position="300"/>
    </location>
</feature>
<reference evidence="8 9" key="1">
    <citation type="submission" date="2017-07" db="EMBL/GenBank/DDBJ databases">
        <title>Tamlnaduibacter salinus (Mi-7) genome sequencing.</title>
        <authorList>
            <person name="Verma A."/>
            <person name="Krishnamurthi S."/>
        </authorList>
    </citation>
    <scope>NUCLEOTIDE SEQUENCE [LARGE SCALE GENOMIC DNA]</scope>
    <source>
        <strain evidence="8 9">Mi-7</strain>
    </source>
</reference>
<feature type="transmembrane region" description="Helical" evidence="6">
    <location>
        <begin position="161"/>
        <end position="182"/>
    </location>
</feature>
<feature type="transmembrane region" description="Helical" evidence="6">
    <location>
        <begin position="80"/>
        <end position="100"/>
    </location>
</feature>
<dbReference type="Pfam" id="PF00892">
    <property type="entry name" value="EamA"/>
    <property type="match status" value="2"/>
</dbReference>
<dbReference type="InterPro" id="IPR000620">
    <property type="entry name" value="EamA_dom"/>
</dbReference>
<feature type="domain" description="EamA" evidence="7">
    <location>
        <begin position="17"/>
        <end position="150"/>
    </location>
</feature>